<dbReference type="Proteomes" id="UP000192223">
    <property type="component" value="Unplaced"/>
</dbReference>
<evidence type="ECO:0000313" key="3">
    <source>
        <dbReference type="RefSeq" id="XP_018319169.1"/>
    </source>
</evidence>
<accession>A0A1W4W4W2</accession>
<keyword evidence="2" id="KW-1185">Reference proteome</keyword>
<dbReference type="GeneID" id="108732714"/>
<protein>
    <submittedName>
        <fullName evidence="3">Probable DNA repair protein RAD50</fullName>
    </submittedName>
</protein>
<proteinExistence type="predicted"/>
<keyword evidence="1" id="KW-0175">Coiled coil</keyword>
<dbReference type="OrthoDB" id="7600531at2759"/>
<feature type="coiled-coil region" evidence="1">
    <location>
        <begin position="2"/>
        <end position="143"/>
    </location>
</feature>
<sequence length="475" mass="56122">MKENLELEVKSLKEQVQLLQSAVSAMQQESERKELSLAKLMRDKEKLYKDKEKLIKDKEILANSLRREKLSSTDLKNQLENERKYYFEVKESYTQEMSEARQLKRKLSKRSCHILVKKLEEELESCKSEVKQLKDALRETLEANYNLSIRFLRMKTTKSQFKNRLRKIQEDRTKIAVELESRIALLNKELHFVVNNEFKNCISPSNNRYLQIIKQNGNLLHENFCLQKEIERMGEQLNKMHNVLTKYKLNNKLKYYPTKCADVQDPINKTILNEKQSHFRITSKSTEQSLRPEITTSTSAYHNETKQPEYHNINICNQNKRNRSRIHFKENNERNSLTEQNNKKKYEEVCIKDTNKNKIKKVIEKDKEKTDEKFKELKKFTMGPYNKVFLKDQSTFSKFHIEKKADVISKTCDSDGLDLVQVSEIQSKTTVKTGDLSCGNPPEYRPSIFTTPFTINFFVSNRSFQTQSCPDILHK</sequence>
<evidence type="ECO:0000256" key="1">
    <source>
        <dbReference type="SAM" id="Coils"/>
    </source>
</evidence>
<dbReference type="AlphaFoldDB" id="A0A1W4W4W2"/>
<reference evidence="3" key="1">
    <citation type="submission" date="2025-08" db="UniProtKB">
        <authorList>
            <consortium name="RefSeq"/>
        </authorList>
    </citation>
    <scope>IDENTIFICATION</scope>
    <source>
        <tissue evidence="3">Entire body</tissue>
    </source>
</reference>
<name>A0A1W4W4W2_AGRPL</name>
<gene>
    <name evidence="3" type="primary">LOC108732714</name>
</gene>
<dbReference type="InParanoid" id="A0A1W4W4W2"/>
<evidence type="ECO:0000313" key="2">
    <source>
        <dbReference type="Proteomes" id="UP000192223"/>
    </source>
</evidence>
<dbReference type="RefSeq" id="XP_018319169.1">
    <property type="nucleotide sequence ID" value="XM_018463667.2"/>
</dbReference>
<organism evidence="2 3">
    <name type="scientific">Agrilus planipennis</name>
    <name type="common">Emerald ash borer</name>
    <name type="synonym">Agrilus marcopoli</name>
    <dbReference type="NCBI Taxonomy" id="224129"/>
    <lineage>
        <taxon>Eukaryota</taxon>
        <taxon>Metazoa</taxon>
        <taxon>Ecdysozoa</taxon>
        <taxon>Arthropoda</taxon>
        <taxon>Hexapoda</taxon>
        <taxon>Insecta</taxon>
        <taxon>Pterygota</taxon>
        <taxon>Neoptera</taxon>
        <taxon>Endopterygota</taxon>
        <taxon>Coleoptera</taxon>
        <taxon>Polyphaga</taxon>
        <taxon>Elateriformia</taxon>
        <taxon>Buprestoidea</taxon>
        <taxon>Buprestidae</taxon>
        <taxon>Agrilinae</taxon>
        <taxon>Agrilus</taxon>
    </lineage>
</organism>
<dbReference type="KEGG" id="apln:108732714"/>